<sequence length="115" mass="13740">MFLFFNCNVNFVWHFFVNMGNENIEIVHNLQDKISRLVERYRSVKSENMILKSQNDQLTTQLEESVREMTDLKEKYNTLKFSRTIDAKGEDVHLAKIRINQMVREIDKCIALLNR</sequence>
<dbReference type="AlphaFoldDB" id="W7YLV4"/>
<evidence type="ECO:0000313" key="2">
    <source>
        <dbReference type="EMBL" id="GAF03369.1"/>
    </source>
</evidence>
<comment type="caution">
    <text evidence="2">The sequence shown here is derived from an EMBL/GenBank/DDBJ whole genome shotgun (WGS) entry which is preliminary data.</text>
</comment>
<protein>
    <submittedName>
        <fullName evidence="2">Uncharacterized protein</fullName>
    </submittedName>
</protein>
<evidence type="ECO:0000256" key="1">
    <source>
        <dbReference type="SAM" id="Coils"/>
    </source>
</evidence>
<keyword evidence="3" id="KW-1185">Reference proteome</keyword>
<evidence type="ECO:0000313" key="3">
    <source>
        <dbReference type="Proteomes" id="UP000019402"/>
    </source>
</evidence>
<dbReference type="Gene3D" id="1.20.5.340">
    <property type="match status" value="1"/>
</dbReference>
<dbReference type="eggNOG" id="ENOG5033ANW">
    <property type="taxonomic scope" value="Bacteria"/>
</dbReference>
<gene>
    <name evidence="2" type="ORF">JCM21142_42038</name>
</gene>
<reference evidence="2 3" key="1">
    <citation type="journal article" date="2014" name="Genome Announc.">
        <title>Draft Genome Sequence of Cytophaga fermentans JCM 21142T, a Facultative Anaerobe Isolated from Marine Mud.</title>
        <authorList>
            <person name="Starns D."/>
            <person name="Oshima K."/>
            <person name="Suda W."/>
            <person name="Iino T."/>
            <person name="Yuki M."/>
            <person name="Inoue J."/>
            <person name="Kitamura K."/>
            <person name="Iida T."/>
            <person name="Darby A."/>
            <person name="Hattori M."/>
            <person name="Ohkuma M."/>
        </authorList>
    </citation>
    <scope>NUCLEOTIDE SEQUENCE [LARGE SCALE GENOMIC DNA]</scope>
    <source>
        <strain evidence="2 3">JCM 21142</strain>
    </source>
</reference>
<feature type="coiled-coil region" evidence="1">
    <location>
        <begin position="27"/>
        <end position="75"/>
    </location>
</feature>
<dbReference type="EMBL" id="BAMD01000022">
    <property type="protein sequence ID" value="GAF03369.1"/>
    <property type="molecule type" value="Genomic_DNA"/>
</dbReference>
<organism evidence="2 3">
    <name type="scientific">Saccharicrinis fermentans DSM 9555 = JCM 21142</name>
    <dbReference type="NCBI Taxonomy" id="869213"/>
    <lineage>
        <taxon>Bacteria</taxon>
        <taxon>Pseudomonadati</taxon>
        <taxon>Bacteroidota</taxon>
        <taxon>Bacteroidia</taxon>
        <taxon>Marinilabiliales</taxon>
        <taxon>Marinilabiliaceae</taxon>
        <taxon>Saccharicrinis</taxon>
    </lineage>
</organism>
<accession>W7YLV4</accession>
<dbReference type="STRING" id="869213.GCA_000517085_01975"/>
<keyword evidence="1" id="KW-0175">Coiled coil</keyword>
<name>W7YLV4_9BACT</name>
<proteinExistence type="predicted"/>
<dbReference type="Proteomes" id="UP000019402">
    <property type="component" value="Unassembled WGS sequence"/>
</dbReference>